<feature type="non-terminal residue" evidence="2">
    <location>
        <position position="1"/>
    </location>
</feature>
<dbReference type="PANTHER" id="PTHR10859">
    <property type="entry name" value="GLYCOSYL TRANSFERASE"/>
    <property type="match status" value="1"/>
</dbReference>
<dbReference type="SUPFAM" id="SSF53448">
    <property type="entry name" value="Nucleotide-diphospho-sugar transferases"/>
    <property type="match status" value="1"/>
</dbReference>
<dbReference type="InterPro" id="IPR029044">
    <property type="entry name" value="Nucleotide-diphossugar_trans"/>
</dbReference>
<dbReference type="GO" id="GO:0006487">
    <property type="term" value="P:protein N-linked glycosylation"/>
    <property type="evidence" value="ECO:0007669"/>
    <property type="project" value="TreeGrafter"/>
</dbReference>
<evidence type="ECO:0000313" key="2">
    <source>
        <dbReference type="EMBL" id="SVE49831.1"/>
    </source>
</evidence>
<dbReference type="InterPro" id="IPR001173">
    <property type="entry name" value="Glyco_trans_2-like"/>
</dbReference>
<dbReference type="PANTHER" id="PTHR10859:SF91">
    <property type="entry name" value="DOLICHYL-PHOSPHATE BETA-GLUCOSYLTRANSFERASE"/>
    <property type="match status" value="1"/>
</dbReference>
<protein>
    <recommendedName>
        <fullName evidence="1">Glycosyltransferase 2-like domain-containing protein</fullName>
    </recommendedName>
</protein>
<evidence type="ECO:0000259" key="1">
    <source>
        <dbReference type="Pfam" id="PF00535"/>
    </source>
</evidence>
<dbReference type="EMBL" id="UINC01221480">
    <property type="protein sequence ID" value="SVE49831.1"/>
    <property type="molecule type" value="Genomic_DNA"/>
</dbReference>
<dbReference type="Pfam" id="PF00535">
    <property type="entry name" value="Glycos_transf_2"/>
    <property type="match status" value="1"/>
</dbReference>
<sequence>TRIIISYNNYLWQPILKIGELFHMKIKQPVQNWLTPYDVGNLLKLSDFDVIRYERKILFPKKIPILNYLINHIIANLPVVNHLCLTFIIIARLRIIENQDYSVSIIIPARNEKGNIEDAIIRTPKFGKSQEFIFVEGGSHDGTYEEILRVQGKYKNFNIIVMKQSGKGKGNAVREGFEKGSGDILMILDADLTVPPEDLSKFYSALQKNRGEFINGCRLVYQMEKQSMRFLNL</sequence>
<organism evidence="2">
    <name type="scientific">marine metagenome</name>
    <dbReference type="NCBI Taxonomy" id="408172"/>
    <lineage>
        <taxon>unclassified sequences</taxon>
        <taxon>metagenomes</taxon>
        <taxon>ecological metagenomes</taxon>
    </lineage>
</organism>
<dbReference type="AlphaFoldDB" id="A0A383DZB8"/>
<reference evidence="2" key="1">
    <citation type="submission" date="2018-05" db="EMBL/GenBank/DDBJ databases">
        <authorList>
            <person name="Lanie J.A."/>
            <person name="Ng W.-L."/>
            <person name="Kazmierczak K.M."/>
            <person name="Andrzejewski T.M."/>
            <person name="Davidsen T.M."/>
            <person name="Wayne K.J."/>
            <person name="Tettelin H."/>
            <person name="Glass J.I."/>
            <person name="Rusch D."/>
            <person name="Podicherti R."/>
            <person name="Tsui H.-C.T."/>
            <person name="Winkler M.E."/>
        </authorList>
    </citation>
    <scope>NUCLEOTIDE SEQUENCE</scope>
</reference>
<feature type="domain" description="Glycosyltransferase 2-like" evidence="1">
    <location>
        <begin position="104"/>
        <end position="228"/>
    </location>
</feature>
<gene>
    <name evidence="2" type="ORF">METZ01_LOCUS502685</name>
</gene>
<dbReference type="CDD" id="cd04179">
    <property type="entry name" value="DPM_DPG-synthase_like"/>
    <property type="match status" value="1"/>
</dbReference>
<feature type="non-terminal residue" evidence="2">
    <location>
        <position position="233"/>
    </location>
</feature>
<dbReference type="Gene3D" id="3.90.550.10">
    <property type="entry name" value="Spore Coat Polysaccharide Biosynthesis Protein SpsA, Chain A"/>
    <property type="match status" value="1"/>
</dbReference>
<accession>A0A383DZB8</accession>
<proteinExistence type="predicted"/>
<name>A0A383DZB8_9ZZZZ</name>